<dbReference type="OMA" id="SHTEECP"/>
<feature type="domain" description="C3HC-type" evidence="3">
    <location>
        <begin position="44"/>
        <end position="120"/>
    </location>
</feature>
<comment type="caution">
    <text evidence="4">The sequence shown here is derived from an EMBL/GenBank/DDBJ whole genome shotgun (WGS) entry which is preliminary data.</text>
</comment>
<dbReference type="EMBL" id="AGNL01009184">
    <property type="protein sequence ID" value="EJK70026.1"/>
    <property type="molecule type" value="Genomic_DNA"/>
</dbReference>
<keyword evidence="2" id="KW-0539">Nucleus</keyword>
<evidence type="ECO:0000259" key="3">
    <source>
        <dbReference type="Pfam" id="PF07967"/>
    </source>
</evidence>
<evidence type="ECO:0000256" key="2">
    <source>
        <dbReference type="ARBA" id="ARBA00023242"/>
    </source>
</evidence>
<sequence length="352" mass="39465">MEKRTEDLVDATLRSWDEAFDGVSSASKRTRNTPRSADPLPIYQDREAFEERLGTFDTATYFAKPISLSPIVCAAFGWRNTDNDILQSGDSTLCIDFQPGLSSEARDQLVEQYYGKIVSETDLPFRNFAKRWTRAMSKCKLETTQSLIVEGSSAESVGKDISRMLSDKTAMTDVYVPPYLLPLSEEFIKLDDHTADGSQTKLIVEEDSLKIQQYLHSNSGGAQFEVRLPATVLNFCASLDPELDVDELLRQRKGDKLPYLLSTFGWSVDHVTSAEDDGIIVKCNVCNARARLAKAVSSQPQWKRRKADSDAHLRLIESHRVHCPYACGFSFGPGRKTELTGWQKVITCLIKS</sequence>
<dbReference type="GO" id="GO:0008270">
    <property type="term" value="F:zinc ion binding"/>
    <property type="evidence" value="ECO:0007669"/>
    <property type="project" value="UniProtKB-KW"/>
</dbReference>
<dbReference type="Proteomes" id="UP000266841">
    <property type="component" value="Unassembled WGS sequence"/>
</dbReference>
<dbReference type="OrthoDB" id="47511at2759"/>
<dbReference type="GO" id="GO:0005634">
    <property type="term" value="C:nucleus"/>
    <property type="evidence" value="ECO:0007669"/>
    <property type="project" value="UniProtKB-SubCell"/>
</dbReference>
<dbReference type="AlphaFoldDB" id="K0T9B4"/>
<accession>K0T9B4</accession>
<organism evidence="4 5">
    <name type="scientific">Thalassiosira oceanica</name>
    <name type="common">Marine diatom</name>
    <dbReference type="NCBI Taxonomy" id="159749"/>
    <lineage>
        <taxon>Eukaryota</taxon>
        <taxon>Sar</taxon>
        <taxon>Stramenopiles</taxon>
        <taxon>Ochrophyta</taxon>
        <taxon>Bacillariophyta</taxon>
        <taxon>Coscinodiscophyceae</taxon>
        <taxon>Thalassiosirophycidae</taxon>
        <taxon>Thalassiosirales</taxon>
        <taxon>Thalassiosiraceae</taxon>
        <taxon>Thalassiosira</taxon>
    </lineage>
</organism>
<evidence type="ECO:0000256" key="1">
    <source>
        <dbReference type="ARBA" id="ARBA00004123"/>
    </source>
</evidence>
<proteinExistence type="predicted"/>
<dbReference type="PANTHER" id="PTHR15835:SF6">
    <property type="entry name" value="ZINC FINGER C3HC-TYPE PROTEIN 1"/>
    <property type="match status" value="1"/>
</dbReference>
<reference evidence="4 5" key="1">
    <citation type="journal article" date="2012" name="Genome Biol.">
        <title>Genome and low-iron response of an oceanic diatom adapted to chronic iron limitation.</title>
        <authorList>
            <person name="Lommer M."/>
            <person name="Specht M."/>
            <person name="Roy A.S."/>
            <person name="Kraemer L."/>
            <person name="Andreson R."/>
            <person name="Gutowska M.A."/>
            <person name="Wolf J."/>
            <person name="Bergner S.V."/>
            <person name="Schilhabel M.B."/>
            <person name="Klostermeier U.C."/>
            <person name="Beiko R.G."/>
            <person name="Rosenstiel P."/>
            <person name="Hippler M."/>
            <person name="Laroche J."/>
        </authorList>
    </citation>
    <scope>NUCLEOTIDE SEQUENCE [LARGE SCALE GENOMIC DNA]</scope>
    <source>
        <strain evidence="4 5">CCMP1005</strain>
    </source>
</reference>
<gene>
    <name evidence="4" type="ORF">THAOC_08656</name>
</gene>
<evidence type="ECO:0000313" key="5">
    <source>
        <dbReference type="Proteomes" id="UP000266841"/>
    </source>
</evidence>
<evidence type="ECO:0000313" key="4">
    <source>
        <dbReference type="EMBL" id="EJK70026.1"/>
    </source>
</evidence>
<dbReference type="Pfam" id="PF07967">
    <property type="entry name" value="zf-C3HC"/>
    <property type="match status" value="1"/>
</dbReference>
<comment type="subcellular location">
    <subcellularLocation>
        <location evidence="1">Nucleus</location>
    </subcellularLocation>
</comment>
<keyword evidence="5" id="KW-1185">Reference proteome</keyword>
<protein>
    <recommendedName>
        <fullName evidence="3">C3HC-type domain-containing protein</fullName>
    </recommendedName>
</protein>
<dbReference type="InterPro" id="IPR012935">
    <property type="entry name" value="NuBaID_N"/>
</dbReference>
<name>K0T9B4_THAOC</name>
<dbReference type="PANTHER" id="PTHR15835">
    <property type="entry name" value="NUCLEAR-INTERACTING PARTNER OF ALK"/>
    <property type="match status" value="1"/>
</dbReference>
<dbReference type="eggNOG" id="ENOG502T2E5">
    <property type="taxonomic scope" value="Eukaryota"/>
</dbReference>